<comment type="function">
    <text evidence="9">Involved in targeting and insertion of nascent membrane proteins into the cytoplasmic membrane. Acts as a receptor for the complex formed by the signal recognition particle (SRP) and the ribosome-nascent chain (RNC).</text>
</comment>
<dbReference type="SMART" id="SM00962">
    <property type="entry name" value="SRP54"/>
    <property type="match status" value="1"/>
</dbReference>
<proteinExistence type="inferred from homology"/>
<evidence type="ECO:0000256" key="1">
    <source>
        <dbReference type="ARBA" id="ARBA00022475"/>
    </source>
</evidence>
<dbReference type="AlphaFoldDB" id="A0A8J7TL28"/>
<dbReference type="EC" id="3.6.5.4" evidence="9"/>
<dbReference type="CDD" id="cd17874">
    <property type="entry name" value="FtsY"/>
    <property type="match status" value="1"/>
</dbReference>
<dbReference type="NCBIfam" id="TIGR00064">
    <property type="entry name" value="ftsY"/>
    <property type="match status" value="1"/>
</dbReference>
<evidence type="ECO:0000256" key="9">
    <source>
        <dbReference type="HAMAP-Rule" id="MF_00920"/>
    </source>
</evidence>
<name>A0A8J7TL28_9BACT</name>
<dbReference type="Gene3D" id="3.40.50.300">
    <property type="entry name" value="P-loop containing nucleotide triphosphate hydrolases"/>
    <property type="match status" value="1"/>
</dbReference>
<evidence type="ECO:0000256" key="6">
    <source>
        <dbReference type="ARBA" id="ARBA00023136"/>
    </source>
</evidence>
<keyword evidence="1 9" id="KW-1003">Cell membrane</keyword>
<dbReference type="GO" id="GO:0005525">
    <property type="term" value="F:GTP binding"/>
    <property type="evidence" value="ECO:0007669"/>
    <property type="project" value="UniProtKB-UniRule"/>
</dbReference>
<evidence type="ECO:0000256" key="2">
    <source>
        <dbReference type="ARBA" id="ARBA00022490"/>
    </source>
</evidence>
<dbReference type="EMBL" id="JAFLCK010000003">
    <property type="protein sequence ID" value="MBN8659405.1"/>
    <property type="molecule type" value="Genomic_DNA"/>
</dbReference>
<evidence type="ECO:0000256" key="4">
    <source>
        <dbReference type="ARBA" id="ARBA00022801"/>
    </source>
</evidence>
<dbReference type="PANTHER" id="PTHR43134:SF1">
    <property type="entry name" value="SIGNAL RECOGNITION PARTICLE RECEPTOR SUBUNIT ALPHA"/>
    <property type="match status" value="1"/>
</dbReference>
<keyword evidence="6 9" id="KW-0472">Membrane</keyword>
<dbReference type="InterPro" id="IPR003593">
    <property type="entry name" value="AAA+_ATPase"/>
</dbReference>
<dbReference type="Gene3D" id="1.20.120.140">
    <property type="entry name" value="Signal recognition particle SRP54, nucleotide-binding domain"/>
    <property type="match status" value="1"/>
</dbReference>
<dbReference type="PROSITE" id="PS00300">
    <property type="entry name" value="SRP54"/>
    <property type="match status" value="1"/>
</dbReference>
<gene>
    <name evidence="9 12" type="primary">ftsY</name>
    <name evidence="12" type="ORF">J0M35_03510</name>
</gene>
<evidence type="ECO:0000256" key="10">
    <source>
        <dbReference type="SAM" id="MobiDB-lite"/>
    </source>
</evidence>
<dbReference type="GO" id="GO:0005737">
    <property type="term" value="C:cytoplasm"/>
    <property type="evidence" value="ECO:0007669"/>
    <property type="project" value="UniProtKB-SubCell"/>
</dbReference>
<comment type="subcellular location">
    <subcellularLocation>
        <location evidence="9">Cell membrane</location>
        <topology evidence="9">Peripheral membrane protein</topology>
        <orientation evidence="9">Cytoplasmic side</orientation>
    </subcellularLocation>
    <subcellularLocation>
        <location evidence="9">Cytoplasm</location>
    </subcellularLocation>
</comment>
<dbReference type="InterPro" id="IPR004390">
    <property type="entry name" value="SR_rcpt_FtsY"/>
</dbReference>
<dbReference type="SUPFAM" id="SSF47364">
    <property type="entry name" value="Domain of the SRP/SRP receptor G-proteins"/>
    <property type="match status" value="1"/>
</dbReference>
<comment type="subunit">
    <text evidence="9">Part of the signal recognition particle protein translocation system, which is composed of SRP and FtsY.</text>
</comment>
<comment type="similarity">
    <text evidence="9">Belongs to the GTP-binding SRP family. FtsY subfamily.</text>
</comment>
<comment type="caution">
    <text evidence="12">The sequence shown here is derived from an EMBL/GenBank/DDBJ whole genome shotgun (WGS) entry which is preliminary data.</text>
</comment>
<keyword evidence="5 9" id="KW-0342">GTP-binding</keyword>
<dbReference type="InterPro" id="IPR027417">
    <property type="entry name" value="P-loop_NTPase"/>
</dbReference>
<reference evidence="12" key="1">
    <citation type="submission" date="2021-02" db="EMBL/GenBank/DDBJ databases">
        <title>Genome-Resolved Metagenomics of a Microbial Community Performing Photosynthetic Biological Nutrient Removal.</title>
        <authorList>
            <person name="Mcdaniel E.A."/>
        </authorList>
    </citation>
    <scope>NUCLEOTIDE SEQUENCE</scope>
    <source>
        <strain evidence="12">UWPOB_OBS1</strain>
    </source>
</reference>
<dbReference type="SUPFAM" id="SSF52540">
    <property type="entry name" value="P-loop containing nucleoside triphosphate hydrolases"/>
    <property type="match status" value="1"/>
</dbReference>
<dbReference type="SMART" id="SM00382">
    <property type="entry name" value="AAA"/>
    <property type="match status" value="1"/>
</dbReference>
<evidence type="ECO:0000256" key="8">
    <source>
        <dbReference type="ARBA" id="ARBA00048027"/>
    </source>
</evidence>
<evidence type="ECO:0000313" key="13">
    <source>
        <dbReference type="Proteomes" id="UP000664277"/>
    </source>
</evidence>
<dbReference type="InterPro" id="IPR013822">
    <property type="entry name" value="Signal_recog_particl_SRP54_hlx"/>
</dbReference>
<feature type="compositionally biased region" description="Polar residues" evidence="10">
    <location>
        <begin position="37"/>
        <end position="58"/>
    </location>
</feature>
<dbReference type="GO" id="GO:0006614">
    <property type="term" value="P:SRP-dependent cotranslational protein targeting to membrane"/>
    <property type="evidence" value="ECO:0007669"/>
    <property type="project" value="InterPro"/>
</dbReference>
<keyword evidence="3 9" id="KW-0547">Nucleotide-binding</keyword>
<feature type="binding site" evidence="9">
    <location>
        <begin position="238"/>
        <end position="242"/>
    </location>
    <ligand>
        <name>GTP</name>
        <dbReference type="ChEBI" id="CHEBI:37565"/>
    </ligand>
</feature>
<dbReference type="Pfam" id="PF00448">
    <property type="entry name" value="SRP54"/>
    <property type="match status" value="1"/>
</dbReference>
<dbReference type="HAMAP" id="MF_00920">
    <property type="entry name" value="FtsY"/>
    <property type="match status" value="1"/>
</dbReference>
<keyword evidence="2 9" id="KW-0963">Cytoplasm</keyword>
<comment type="catalytic activity">
    <reaction evidence="8 9">
        <text>GTP + H2O = GDP + phosphate + H(+)</text>
        <dbReference type="Rhea" id="RHEA:19669"/>
        <dbReference type="ChEBI" id="CHEBI:15377"/>
        <dbReference type="ChEBI" id="CHEBI:15378"/>
        <dbReference type="ChEBI" id="CHEBI:37565"/>
        <dbReference type="ChEBI" id="CHEBI:43474"/>
        <dbReference type="ChEBI" id="CHEBI:58189"/>
        <dbReference type="EC" id="3.6.5.4"/>
    </reaction>
</comment>
<feature type="binding site" evidence="9">
    <location>
        <begin position="156"/>
        <end position="163"/>
    </location>
    <ligand>
        <name>GTP</name>
        <dbReference type="ChEBI" id="CHEBI:37565"/>
    </ligand>
</feature>
<evidence type="ECO:0000256" key="3">
    <source>
        <dbReference type="ARBA" id="ARBA00022741"/>
    </source>
</evidence>
<keyword evidence="4 9" id="KW-0378">Hydrolase</keyword>
<dbReference type="GO" id="GO:0005047">
    <property type="term" value="F:signal recognition particle binding"/>
    <property type="evidence" value="ECO:0007669"/>
    <property type="project" value="TreeGrafter"/>
</dbReference>
<dbReference type="FunFam" id="3.40.50.300:FF:000053">
    <property type="entry name" value="Signal recognition particle receptor FtsY"/>
    <property type="match status" value="1"/>
</dbReference>
<evidence type="ECO:0000259" key="11">
    <source>
        <dbReference type="PROSITE" id="PS00300"/>
    </source>
</evidence>
<feature type="domain" description="SRP54-type proteins GTP-binding" evidence="11">
    <location>
        <begin position="323"/>
        <end position="336"/>
    </location>
</feature>
<keyword evidence="7 9" id="KW-0675">Receptor</keyword>
<organism evidence="12 13">
    <name type="scientific">Candidatus Obscuribacter phosphatis</name>
    <dbReference type="NCBI Taxonomy" id="1906157"/>
    <lineage>
        <taxon>Bacteria</taxon>
        <taxon>Bacillati</taxon>
        <taxon>Candidatus Melainabacteria</taxon>
        <taxon>Candidatus Obscuribacterales</taxon>
        <taxon>Candidatus Obscuribacteraceae</taxon>
        <taxon>Candidatus Obscuribacter</taxon>
    </lineage>
</organism>
<dbReference type="InterPro" id="IPR042101">
    <property type="entry name" value="SRP54_N_sf"/>
</dbReference>
<evidence type="ECO:0000256" key="5">
    <source>
        <dbReference type="ARBA" id="ARBA00023134"/>
    </source>
</evidence>
<protein>
    <recommendedName>
        <fullName evidence="9">Signal recognition particle receptor FtsY</fullName>
        <shortName evidence="9">SRP receptor</shortName>
        <ecNumber evidence="9">3.6.5.4</ecNumber>
    </recommendedName>
</protein>
<feature type="region of interest" description="Disordered" evidence="10">
    <location>
        <begin position="28"/>
        <end position="78"/>
    </location>
</feature>
<accession>A0A8J7TL28</accession>
<sequence>MAEENQKQGFWGTTLTKLKSVLVKTKEQVADPPAVGSGSNETNLSASGNTAANDSGSIAPQEKAHKAEQADKPHHSAVVDEEYIENLEERLIKADLGIPVVEPIIAALRQEARGKNWTRKDVDKFLKEQFDLLLSQTKGSELTYEEGKVNIYLVVGVNGVGKTTSIGKLAARLKESGKKVLLAAGDTFRAAAESQLEIWSKRAGVDIVRLPDGSDPGAVVFQAVKKAREENYDVLLIDTAGRLHNKVNLMDELKKIRSVIEKHAGDLPLESLLVLDASTGQNGLQQAKVFLDIAGLTGVVLTKLDGTAKGGVVFAIARELKIPVKLIGIGEKLEDLRVFEPSLFVEALF</sequence>
<dbReference type="PANTHER" id="PTHR43134">
    <property type="entry name" value="SIGNAL RECOGNITION PARTICLE RECEPTOR SUBUNIT ALPHA"/>
    <property type="match status" value="1"/>
</dbReference>
<dbReference type="Proteomes" id="UP000664277">
    <property type="component" value="Unassembled WGS sequence"/>
</dbReference>
<feature type="compositionally biased region" description="Basic and acidic residues" evidence="10">
    <location>
        <begin position="62"/>
        <end position="78"/>
    </location>
</feature>
<dbReference type="InterPro" id="IPR036225">
    <property type="entry name" value="SRP/SRP_N"/>
</dbReference>
<evidence type="ECO:0000256" key="7">
    <source>
        <dbReference type="ARBA" id="ARBA00023170"/>
    </source>
</evidence>
<evidence type="ECO:0000313" key="12">
    <source>
        <dbReference type="EMBL" id="MBN8659405.1"/>
    </source>
</evidence>
<dbReference type="Pfam" id="PF02881">
    <property type="entry name" value="SRP54_N"/>
    <property type="match status" value="1"/>
</dbReference>
<dbReference type="InterPro" id="IPR000897">
    <property type="entry name" value="SRP54_GTPase_dom"/>
</dbReference>
<dbReference type="GO" id="GO:0003924">
    <property type="term" value="F:GTPase activity"/>
    <property type="evidence" value="ECO:0007669"/>
    <property type="project" value="UniProtKB-UniRule"/>
</dbReference>
<feature type="binding site" evidence="9">
    <location>
        <begin position="302"/>
        <end position="305"/>
    </location>
    <ligand>
        <name>GTP</name>
        <dbReference type="ChEBI" id="CHEBI:37565"/>
    </ligand>
</feature>
<dbReference type="GO" id="GO:0005886">
    <property type="term" value="C:plasma membrane"/>
    <property type="evidence" value="ECO:0007669"/>
    <property type="project" value="UniProtKB-SubCell"/>
</dbReference>